<keyword evidence="2" id="KW-1003">Cell membrane</keyword>
<dbReference type="AlphaFoldDB" id="A0A7D5L846"/>
<feature type="transmembrane region" description="Helical" evidence="6">
    <location>
        <begin position="311"/>
        <end position="330"/>
    </location>
</feature>
<dbReference type="PANTHER" id="PTHR43124:SF3">
    <property type="entry name" value="CHLORAMPHENICOL EFFLUX PUMP RV0191"/>
    <property type="match status" value="1"/>
</dbReference>
<comment type="subcellular location">
    <subcellularLocation>
        <location evidence="1">Cell membrane</location>
        <topology evidence="1">Multi-pass membrane protein</topology>
    </subcellularLocation>
</comment>
<accession>A0A7D5L846</accession>
<feature type="transmembrane region" description="Helical" evidence="6">
    <location>
        <begin position="92"/>
        <end position="125"/>
    </location>
</feature>
<feature type="domain" description="Major facilitator superfamily (MFS) profile" evidence="7">
    <location>
        <begin position="11"/>
        <end position="397"/>
    </location>
</feature>
<evidence type="ECO:0000259" key="7">
    <source>
        <dbReference type="PROSITE" id="PS50850"/>
    </source>
</evidence>
<keyword evidence="4 6" id="KW-1133">Transmembrane helix</keyword>
<dbReference type="GO" id="GO:0022857">
    <property type="term" value="F:transmembrane transporter activity"/>
    <property type="evidence" value="ECO:0007669"/>
    <property type="project" value="InterPro"/>
</dbReference>
<feature type="transmembrane region" description="Helical" evidence="6">
    <location>
        <begin position="377"/>
        <end position="395"/>
    </location>
</feature>
<feature type="transmembrane region" description="Helical" evidence="6">
    <location>
        <begin position="351"/>
        <end position="371"/>
    </location>
</feature>
<dbReference type="InterPro" id="IPR020846">
    <property type="entry name" value="MFS_dom"/>
</dbReference>
<feature type="transmembrane region" description="Helical" evidence="6">
    <location>
        <begin position="53"/>
        <end position="72"/>
    </location>
</feature>
<feature type="transmembrane region" description="Helical" evidence="6">
    <location>
        <begin position="224"/>
        <end position="242"/>
    </location>
</feature>
<name>A0A7D5L846_9EURY</name>
<sequence length="397" mass="41997">MKYEVKTTLGAMLSDGMGWILLGVTAGWALSLGMRFVFPALLPFLQSEFRIDLATSGLLLTVLWSAYAIGHIPGGVLGDRIGEGNTLVLSTIISTGTVLVIMSAINVSMLFVGTFIFGIATALYGPTRFTILTDLYSKKAGTAIGLTMAGGSLGSATFPVITTMIAVYLSWRHGFGLFLVLFAIVAVGLRLTVPQRTSPKSNVVNQFSRETLDQLVKGISRESILTVVMIQVCISFIMQGFSSFYPSFLVDMRGISPGVASSLFGGFFIIGAIVQPLAGNITDRFGAKWTLTGLLGVSASGLWLLLFVEEFVALVLVTILISTLNGCYVVTQTKIADTLPTDLQGTGLGSLKAGWMLLGATSPLIIGVLASGGHFRIGYVLLAVIGTGGMLISLLRL</sequence>
<protein>
    <submittedName>
        <fullName evidence="8">MFS transporter</fullName>
    </submittedName>
</protein>
<keyword evidence="9" id="KW-1185">Reference proteome</keyword>
<reference evidence="8 9" key="1">
    <citation type="submission" date="2020-06" db="EMBL/GenBank/DDBJ databases">
        <title>NJ-3-1, isolated from saline soil.</title>
        <authorList>
            <person name="Cui H.L."/>
            <person name="Shi X."/>
        </authorList>
    </citation>
    <scope>NUCLEOTIDE SEQUENCE [LARGE SCALE GENOMIC DNA]</scope>
    <source>
        <strain evidence="8 9">NJ-3-1</strain>
    </source>
</reference>
<proteinExistence type="predicted"/>
<organism evidence="8 9">
    <name type="scientific">Halorarum salinum</name>
    <dbReference type="NCBI Taxonomy" id="2743089"/>
    <lineage>
        <taxon>Archaea</taxon>
        <taxon>Methanobacteriati</taxon>
        <taxon>Methanobacteriota</taxon>
        <taxon>Stenosarchaea group</taxon>
        <taxon>Halobacteria</taxon>
        <taxon>Halobacteriales</taxon>
        <taxon>Haloferacaceae</taxon>
        <taxon>Halorarum</taxon>
    </lineage>
</organism>
<dbReference type="RefSeq" id="WP_179266874.1">
    <property type="nucleotide sequence ID" value="NZ_CP058579.1"/>
</dbReference>
<dbReference type="Gene3D" id="1.20.1250.20">
    <property type="entry name" value="MFS general substrate transporter like domains"/>
    <property type="match status" value="2"/>
</dbReference>
<evidence type="ECO:0000256" key="3">
    <source>
        <dbReference type="ARBA" id="ARBA00022692"/>
    </source>
</evidence>
<evidence type="ECO:0000256" key="1">
    <source>
        <dbReference type="ARBA" id="ARBA00004651"/>
    </source>
</evidence>
<dbReference type="PROSITE" id="PS50850">
    <property type="entry name" value="MFS"/>
    <property type="match status" value="1"/>
</dbReference>
<dbReference type="GO" id="GO:0005886">
    <property type="term" value="C:plasma membrane"/>
    <property type="evidence" value="ECO:0007669"/>
    <property type="project" value="UniProtKB-SubCell"/>
</dbReference>
<evidence type="ECO:0000256" key="5">
    <source>
        <dbReference type="ARBA" id="ARBA00023136"/>
    </source>
</evidence>
<gene>
    <name evidence="8" type="ORF">HUG12_00325</name>
</gene>
<keyword evidence="5 6" id="KW-0472">Membrane</keyword>
<dbReference type="InterPro" id="IPR011701">
    <property type="entry name" value="MFS"/>
</dbReference>
<feature type="transmembrane region" description="Helical" evidence="6">
    <location>
        <begin position="20"/>
        <end position="41"/>
    </location>
</feature>
<dbReference type="OrthoDB" id="29061at2157"/>
<keyword evidence="3 6" id="KW-0812">Transmembrane</keyword>
<feature type="transmembrane region" description="Helical" evidence="6">
    <location>
        <begin position="146"/>
        <end position="169"/>
    </location>
</feature>
<dbReference type="SUPFAM" id="SSF103473">
    <property type="entry name" value="MFS general substrate transporter"/>
    <property type="match status" value="1"/>
</dbReference>
<dbReference type="KEGG" id="halu:HUG12_00325"/>
<evidence type="ECO:0000256" key="6">
    <source>
        <dbReference type="SAM" id="Phobius"/>
    </source>
</evidence>
<evidence type="ECO:0000313" key="9">
    <source>
        <dbReference type="Proteomes" id="UP000509626"/>
    </source>
</evidence>
<feature type="transmembrane region" description="Helical" evidence="6">
    <location>
        <begin position="286"/>
        <end position="305"/>
    </location>
</feature>
<dbReference type="EMBL" id="CP058579">
    <property type="protein sequence ID" value="QLG60288.1"/>
    <property type="molecule type" value="Genomic_DNA"/>
</dbReference>
<dbReference type="InterPro" id="IPR036259">
    <property type="entry name" value="MFS_trans_sf"/>
</dbReference>
<evidence type="ECO:0000256" key="2">
    <source>
        <dbReference type="ARBA" id="ARBA00022475"/>
    </source>
</evidence>
<dbReference type="GeneID" id="56035858"/>
<feature type="transmembrane region" description="Helical" evidence="6">
    <location>
        <begin position="175"/>
        <end position="193"/>
    </location>
</feature>
<evidence type="ECO:0000256" key="4">
    <source>
        <dbReference type="ARBA" id="ARBA00022989"/>
    </source>
</evidence>
<dbReference type="InterPro" id="IPR050189">
    <property type="entry name" value="MFS_Efflux_Transporters"/>
</dbReference>
<feature type="transmembrane region" description="Helical" evidence="6">
    <location>
        <begin position="254"/>
        <end position="274"/>
    </location>
</feature>
<dbReference type="PANTHER" id="PTHR43124">
    <property type="entry name" value="PURINE EFFLUX PUMP PBUE"/>
    <property type="match status" value="1"/>
</dbReference>
<dbReference type="Proteomes" id="UP000509626">
    <property type="component" value="Chromosome"/>
</dbReference>
<dbReference type="Pfam" id="PF07690">
    <property type="entry name" value="MFS_1"/>
    <property type="match status" value="1"/>
</dbReference>
<evidence type="ECO:0000313" key="8">
    <source>
        <dbReference type="EMBL" id="QLG60288.1"/>
    </source>
</evidence>